<keyword evidence="5 7" id="KW-1133">Transmembrane helix</keyword>
<keyword evidence="4 7" id="KW-0812">Transmembrane</keyword>
<dbReference type="PANTHER" id="PTHR10010">
    <property type="entry name" value="SOLUTE CARRIER FAMILY 34 SODIUM PHOSPHATE , MEMBER 2-RELATED"/>
    <property type="match status" value="1"/>
</dbReference>
<gene>
    <name evidence="8" type="ORF">SNE40_010796</name>
</gene>
<feature type="transmembrane region" description="Helical" evidence="7">
    <location>
        <begin position="402"/>
        <end position="423"/>
    </location>
</feature>
<keyword evidence="6 7" id="KW-0472">Membrane</keyword>
<evidence type="ECO:0000256" key="2">
    <source>
        <dbReference type="ARBA" id="ARBA00005808"/>
    </source>
</evidence>
<evidence type="ECO:0000256" key="4">
    <source>
        <dbReference type="ARBA" id="ARBA00022692"/>
    </source>
</evidence>
<dbReference type="NCBIfam" id="NF037997">
    <property type="entry name" value="Na_Pi_symport"/>
    <property type="match status" value="1"/>
</dbReference>
<dbReference type="GO" id="GO:0005436">
    <property type="term" value="F:sodium:phosphate symporter activity"/>
    <property type="evidence" value="ECO:0007669"/>
    <property type="project" value="InterPro"/>
</dbReference>
<evidence type="ECO:0000256" key="6">
    <source>
        <dbReference type="ARBA" id="ARBA00023136"/>
    </source>
</evidence>
<feature type="transmembrane region" description="Helical" evidence="7">
    <location>
        <begin position="565"/>
        <end position="587"/>
    </location>
</feature>
<feature type="transmembrane region" description="Helical" evidence="7">
    <location>
        <begin position="494"/>
        <end position="516"/>
    </location>
</feature>
<comment type="subcellular location">
    <subcellularLocation>
        <location evidence="1">Apical cell membrane</location>
        <topology evidence="1">Multi-pass membrane protein</topology>
    </subcellularLocation>
</comment>
<evidence type="ECO:0000313" key="8">
    <source>
        <dbReference type="EMBL" id="KAK6183290.1"/>
    </source>
</evidence>
<sequence length="817" mass="88755">MTKPAIHDEKKSMTGILDVGIDEGFVEEKDSPTHGNVEQNGAAISHMVPVSDSKLSASVKPMDQNGKEKSGFLKETDEGISSLGSSLSDVEVNVAPKSPEVSDIKADDSYNIESEDLTYCGRGRCLLRLNTLGKIGLVLVLLYFFICSLDFLSSAFRLVAGKTAGNVFADSKLLMNPISGLMIGVLATVLLQSSSTSTSIIITMVSAGIIDVRPGIPIIMGANIGTTVTNTIVSLAHSGQKAEFKRAFAGATVHDVFNWLTVLVLLPLEVATGCLYELTKKIVSIWDFESLKGGKKDLLKTITKPLTKLVVQIDKSVIADIAGNVDAKDRTILKVYCKYVKVPVNETMTTTVASTIKASAAASTIQTTESVVNATTEGITYVKEPVEKCYSLFSQIGWSDTITGIILLVFSLLLLSTCLILIVKLLHSILHDEIAEVCKKTINADFPGRLSFLTGYVAILVGAGMTILVQSSSVFTSALTPLVGVGCLELERMFPLTLGSNIGTTATGVLAALAAPAKTLDIALQLALCHLFFNILGILIYYPIPFMRRIPLRAARFLGSTTAEYKWFAIFYLFSMFMLLPGFFFALSMTGRIPFIVVVSILFVFIAIVVIIKIIQSKRRSILPLVLQNWDFLPECFRSLAPIDRVIQRVLSICSCCVCANCKSSPEASDDQSVEYEEDAEAINSSPIVINKAKAKEQFRRVRTISRCSQDGNGPYQMLMPEVTSCDKKPDLSKRLSAVSAVSAILHRKRTLSGGDNGSDENLLEAVDKEVEFQNTELSFVDEFQPISQRTSTPNNELNSVESINLSSLSHVKYSVI</sequence>
<feature type="transmembrane region" description="Helical" evidence="7">
    <location>
        <begin position="132"/>
        <end position="153"/>
    </location>
</feature>
<dbReference type="NCBIfam" id="TIGR01013">
    <property type="entry name" value="2a58"/>
    <property type="match status" value="1"/>
</dbReference>
<accession>A0AAN8JWP8</accession>
<dbReference type="Pfam" id="PF02690">
    <property type="entry name" value="Na_Pi_cotrans"/>
    <property type="match status" value="2"/>
</dbReference>
<evidence type="ECO:0000256" key="5">
    <source>
        <dbReference type="ARBA" id="ARBA00022989"/>
    </source>
</evidence>
<dbReference type="AlphaFoldDB" id="A0AAN8JWP8"/>
<evidence type="ECO:0000256" key="1">
    <source>
        <dbReference type="ARBA" id="ARBA00004424"/>
    </source>
</evidence>
<evidence type="ECO:0000256" key="7">
    <source>
        <dbReference type="SAM" id="Phobius"/>
    </source>
</evidence>
<proteinExistence type="inferred from homology"/>
<organism evidence="8 9">
    <name type="scientific">Patella caerulea</name>
    <name type="common">Rayed Mediterranean limpet</name>
    <dbReference type="NCBI Taxonomy" id="87958"/>
    <lineage>
        <taxon>Eukaryota</taxon>
        <taxon>Metazoa</taxon>
        <taxon>Spiralia</taxon>
        <taxon>Lophotrochozoa</taxon>
        <taxon>Mollusca</taxon>
        <taxon>Gastropoda</taxon>
        <taxon>Patellogastropoda</taxon>
        <taxon>Patelloidea</taxon>
        <taxon>Patellidae</taxon>
        <taxon>Patella</taxon>
    </lineage>
</organism>
<protein>
    <submittedName>
        <fullName evidence="8">Uncharacterized protein</fullName>
    </submittedName>
</protein>
<dbReference type="GO" id="GO:0044341">
    <property type="term" value="P:sodium-dependent phosphate transport"/>
    <property type="evidence" value="ECO:0007669"/>
    <property type="project" value="InterPro"/>
</dbReference>
<evidence type="ECO:0000313" key="9">
    <source>
        <dbReference type="Proteomes" id="UP001347796"/>
    </source>
</evidence>
<dbReference type="InterPro" id="IPR003841">
    <property type="entry name" value="Na/Pi_transpt"/>
</dbReference>
<name>A0AAN8JWP8_PATCE</name>
<feature type="transmembrane region" description="Helical" evidence="7">
    <location>
        <begin position="173"/>
        <end position="191"/>
    </location>
</feature>
<keyword evidence="9" id="KW-1185">Reference proteome</keyword>
<feature type="transmembrane region" description="Helical" evidence="7">
    <location>
        <begin position="522"/>
        <end position="544"/>
    </location>
</feature>
<dbReference type="Proteomes" id="UP001347796">
    <property type="component" value="Unassembled WGS sequence"/>
</dbReference>
<keyword evidence="3" id="KW-1003">Cell membrane</keyword>
<evidence type="ECO:0000256" key="3">
    <source>
        <dbReference type="ARBA" id="ARBA00022475"/>
    </source>
</evidence>
<dbReference type="EMBL" id="JAZGQO010000007">
    <property type="protein sequence ID" value="KAK6183290.1"/>
    <property type="molecule type" value="Genomic_DNA"/>
</dbReference>
<dbReference type="GO" id="GO:0016324">
    <property type="term" value="C:apical plasma membrane"/>
    <property type="evidence" value="ECO:0007669"/>
    <property type="project" value="UniProtKB-SubCell"/>
</dbReference>
<reference evidence="8 9" key="1">
    <citation type="submission" date="2024-01" db="EMBL/GenBank/DDBJ databases">
        <title>The genome of the rayed Mediterranean limpet Patella caerulea (Linnaeus, 1758).</title>
        <authorList>
            <person name="Anh-Thu Weber A."/>
            <person name="Halstead-Nussloch G."/>
        </authorList>
    </citation>
    <scope>NUCLEOTIDE SEQUENCE [LARGE SCALE GENOMIC DNA]</scope>
    <source>
        <strain evidence="8">AATW-2023a</strain>
        <tissue evidence="8">Whole specimen</tissue>
    </source>
</reference>
<dbReference type="PANTHER" id="PTHR10010:SF46">
    <property type="entry name" value="SODIUM-DEPENDENT PHOSPHATE TRANSPORT PROTEIN 2B"/>
    <property type="match status" value="1"/>
</dbReference>
<feature type="transmembrane region" description="Helical" evidence="7">
    <location>
        <begin position="593"/>
        <end position="615"/>
    </location>
</feature>
<comment type="similarity">
    <text evidence="2">Belongs to the SLC34A transporter family.</text>
</comment>
<comment type="caution">
    <text evidence="8">The sequence shown here is derived from an EMBL/GenBank/DDBJ whole genome shotgun (WGS) entry which is preliminary data.</text>
</comment>
<feature type="transmembrane region" description="Helical" evidence="7">
    <location>
        <begin position="456"/>
        <end position="482"/>
    </location>
</feature>